<dbReference type="Gene3D" id="1.10.10.10">
    <property type="entry name" value="Winged helix-like DNA-binding domain superfamily/Winged helix DNA-binding domain"/>
    <property type="match status" value="1"/>
</dbReference>
<name>A0ABV7EMM8_9GAMM</name>
<dbReference type="EMBL" id="JBHRSS010000003">
    <property type="protein sequence ID" value="MFC3103136.1"/>
    <property type="molecule type" value="Genomic_DNA"/>
</dbReference>
<dbReference type="SUPFAM" id="SSF56281">
    <property type="entry name" value="Metallo-hydrolase/oxidoreductase"/>
    <property type="match status" value="1"/>
</dbReference>
<organism evidence="2 3">
    <name type="scientific">Salinisphaera aquimarina</name>
    <dbReference type="NCBI Taxonomy" id="2094031"/>
    <lineage>
        <taxon>Bacteria</taxon>
        <taxon>Pseudomonadati</taxon>
        <taxon>Pseudomonadota</taxon>
        <taxon>Gammaproteobacteria</taxon>
        <taxon>Salinisphaerales</taxon>
        <taxon>Salinisphaeraceae</taxon>
        <taxon>Salinisphaera</taxon>
    </lineage>
</organism>
<comment type="caution">
    <text evidence="2">The sequence shown here is derived from an EMBL/GenBank/DDBJ whole genome shotgun (WGS) entry which is preliminary data.</text>
</comment>
<dbReference type="InterPro" id="IPR036388">
    <property type="entry name" value="WH-like_DNA-bd_sf"/>
</dbReference>
<dbReference type="InterPro" id="IPR050662">
    <property type="entry name" value="Sec-metab_biosynth-thioest"/>
</dbReference>
<gene>
    <name evidence="2" type="ORF">ACFOSU_04450</name>
</gene>
<feature type="domain" description="Metallo-beta-lactamase" evidence="1">
    <location>
        <begin position="36"/>
        <end position="197"/>
    </location>
</feature>
<dbReference type="PANTHER" id="PTHR23131:SF0">
    <property type="entry name" value="ENDORIBONUCLEASE LACTB2"/>
    <property type="match status" value="1"/>
</dbReference>
<proteinExistence type="predicted"/>
<dbReference type="InterPro" id="IPR036866">
    <property type="entry name" value="RibonucZ/Hydroxyglut_hydro"/>
</dbReference>
<evidence type="ECO:0000313" key="3">
    <source>
        <dbReference type="Proteomes" id="UP001595462"/>
    </source>
</evidence>
<dbReference type="SMART" id="SM00849">
    <property type="entry name" value="Lactamase_B"/>
    <property type="match status" value="1"/>
</dbReference>
<dbReference type="PANTHER" id="PTHR23131">
    <property type="entry name" value="ENDORIBONUCLEASE LACTB2"/>
    <property type="match status" value="1"/>
</dbReference>
<protein>
    <submittedName>
        <fullName evidence="2">MBL fold metallo-hydrolase</fullName>
    </submittedName>
</protein>
<dbReference type="Pfam" id="PF17778">
    <property type="entry name" value="WHD_BLACT"/>
    <property type="match status" value="1"/>
</dbReference>
<dbReference type="CDD" id="cd16278">
    <property type="entry name" value="metallo-hydrolase-like_MBL-fold"/>
    <property type="match status" value="1"/>
</dbReference>
<reference evidence="3" key="1">
    <citation type="journal article" date="2019" name="Int. J. Syst. Evol. Microbiol.">
        <title>The Global Catalogue of Microorganisms (GCM) 10K type strain sequencing project: providing services to taxonomists for standard genome sequencing and annotation.</title>
        <authorList>
            <consortium name="The Broad Institute Genomics Platform"/>
            <consortium name="The Broad Institute Genome Sequencing Center for Infectious Disease"/>
            <person name="Wu L."/>
            <person name="Ma J."/>
        </authorList>
    </citation>
    <scope>NUCLEOTIDE SEQUENCE [LARGE SCALE GENOMIC DNA]</scope>
    <source>
        <strain evidence="3">KCTC 52640</strain>
    </source>
</reference>
<evidence type="ECO:0000313" key="2">
    <source>
        <dbReference type="EMBL" id="MFC3103136.1"/>
    </source>
</evidence>
<keyword evidence="3" id="KW-1185">Reference proteome</keyword>
<dbReference type="InterPro" id="IPR041516">
    <property type="entry name" value="LACTB2_WH"/>
</dbReference>
<evidence type="ECO:0000259" key="1">
    <source>
        <dbReference type="SMART" id="SM00849"/>
    </source>
</evidence>
<dbReference type="Proteomes" id="UP001595462">
    <property type="component" value="Unassembled WGS sequence"/>
</dbReference>
<accession>A0ABV7EMM8</accession>
<sequence length="286" mass="30802">MSFLTESEPERGIAHPALPGIARIVATNPSVMTYHGTNSWMIDDETHGVTVLDPGPDQTAHVDDIIAALDGRPLDRILLTHAHSDHYGAVAELRTRTGAPCLGFAPAASDDFACDQPLADGDTVAGFQAVHTPGHASDHLCFAYNVPGTGTVLFSGDHVMSWSSSIVNPPDGDMQAYYRSLERLLARDQDALYLPGHGPVLSNPRELVGSLLSYRQAREASILSRLEAGSFSIQTLAESLYHKTDPWLKKAAERNVLAHLLKLEAEGKALRDDEQWSLAGCEASAS</sequence>
<dbReference type="RefSeq" id="WP_380686872.1">
    <property type="nucleotide sequence ID" value="NZ_JBHRSS010000003.1"/>
</dbReference>
<dbReference type="Pfam" id="PF00753">
    <property type="entry name" value="Lactamase_B"/>
    <property type="match status" value="2"/>
</dbReference>
<dbReference type="InterPro" id="IPR001279">
    <property type="entry name" value="Metallo-B-lactamas"/>
</dbReference>
<dbReference type="Gene3D" id="3.60.15.10">
    <property type="entry name" value="Ribonuclease Z/Hydroxyacylglutathione hydrolase-like"/>
    <property type="match status" value="1"/>
</dbReference>